<sequence>MSDKNKPQFRLDEEKSSAFKLMEETGESIFLTGRAGAGKSTLLTHFRQNTKKSVAVTASTGIAAINVSGQTLHSFFGFGIDITPEKAAEGCHPRRGELIKSVDTIVIDEISMVRADLLDAVDARLRVCRENDSPFGGVQMIFMGDLYQLPPVLEEKDKSWFSKLYDSPYFFSARSFKNAGVKQVVLNNVYRQTEKKFIDVLNKIRVGEFSEKDLAMLNKRVKSSISRKALKGVVYLTTTNNLAESINTEELTRLKGEARARQGIIIGNFPSHRIPAAQNLILKVGAQVMLLNNDSQGRWVNGDIGTVVGFGDIGVEVEITKRGTHTLTTHRWDNVEFAYNDRLKKMESVVRGSYYQYPLKLAWAVTIHKSQGQTFDKVVIDLGKGAFAPGQAYVALSRCTSLGGLTLRQPVRREDVFIDEPVASFMSGAA</sequence>
<dbReference type="InterPro" id="IPR010285">
    <property type="entry name" value="DNA_helicase_pif1-like_DEAD"/>
</dbReference>
<dbReference type="GO" id="GO:0000723">
    <property type="term" value="P:telomere maintenance"/>
    <property type="evidence" value="ECO:0007669"/>
    <property type="project" value="InterPro"/>
</dbReference>
<dbReference type="FunFam" id="3.40.50.300:FF:001498">
    <property type="entry name" value="ATP-dependent DNA helicase"/>
    <property type="match status" value="1"/>
</dbReference>
<dbReference type="Gene3D" id="2.30.30.940">
    <property type="match status" value="1"/>
</dbReference>
<accession>A0A1G2EXZ1</accession>
<gene>
    <name evidence="2" type="ORF">A2931_02005</name>
</gene>
<reference evidence="2 3" key="1">
    <citation type="journal article" date="2016" name="Nat. Commun.">
        <title>Thousands of microbial genomes shed light on interconnected biogeochemical processes in an aquifer system.</title>
        <authorList>
            <person name="Anantharaman K."/>
            <person name="Brown C.T."/>
            <person name="Hug L.A."/>
            <person name="Sharon I."/>
            <person name="Castelle C.J."/>
            <person name="Probst A.J."/>
            <person name="Thomas B.C."/>
            <person name="Singh A."/>
            <person name="Wilkins M.J."/>
            <person name="Karaoz U."/>
            <person name="Brodie E.L."/>
            <person name="Williams K.H."/>
            <person name="Hubbard S.S."/>
            <person name="Banfield J.F."/>
        </authorList>
    </citation>
    <scope>NUCLEOTIDE SEQUENCE [LARGE SCALE GENOMIC DNA]</scope>
</reference>
<protein>
    <recommendedName>
        <fullName evidence="1">DNA helicase Pif1-like DEAD-box helicase domain-containing protein</fullName>
    </recommendedName>
</protein>
<dbReference type="AlphaFoldDB" id="A0A1G2EXZ1"/>
<name>A0A1G2EXZ1_9BACT</name>
<evidence type="ECO:0000259" key="1">
    <source>
        <dbReference type="Pfam" id="PF05970"/>
    </source>
</evidence>
<dbReference type="EMBL" id="MHMQ01000015">
    <property type="protein sequence ID" value="OGZ30669.1"/>
    <property type="molecule type" value="Genomic_DNA"/>
</dbReference>
<proteinExistence type="predicted"/>
<dbReference type="GO" id="GO:0006281">
    <property type="term" value="P:DNA repair"/>
    <property type="evidence" value="ECO:0007669"/>
    <property type="project" value="InterPro"/>
</dbReference>
<dbReference type="SUPFAM" id="SSF52540">
    <property type="entry name" value="P-loop containing nucleoside triphosphate hydrolases"/>
    <property type="match status" value="2"/>
</dbReference>
<feature type="domain" description="DNA helicase Pif1-like DEAD-box helicase" evidence="1">
    <location>
        <begin position="17"/>
        <end position="212"/>
    </location>
</feature>
<dbReference type="Pfam" id="PF05970">
    <property type="entry name" value="PIF1"/>
    <property type="match status" value="1"/>
</dbReference>
<dbReference type="Proteomes" id="UP000177486">
    <property type="component" value="Unassembled WGS sequence"/>
</dbReference>
<dbReference type="InterPro" id="IPR027417">
    <property type="entry name" value="P-loop_NTPase"/>
</dbReference>
<evidence type="ECO:0000313" key="2">
    <source>
        <dbReference type="EMBL" id="OGZ30669.1"/>
    </source>
</evidence>
<dbReference type="GO" id="GO:0003678">
    <property type="term" value="F:DNA helicase activity"/>
    <property type="evidence" value="ECO:0007669"/>
    <property type="project" value="InterPro"/>
</dbReference>
<dbReference type="PANTHER" id="PTHR47642:SF7">
    <property type="entry name" value="ATP-DEPENDENT DNA HELICASE PIF1"/>
    <property type="match status" value="1"/>
</dbReference>
<comment type="caution">
    <text evidence="2">The sequence shown here is derived from an EMBL/GenBank/DDBJ whole genome shotgun (WGS) entry which is preliminary data.</text>
</comment>
<dbReference type="Gene3D" id="3.40.50.300">
    <property type="entry name" value="P-loop containing nucleotide triphosphate hydrolases"/>
    <property type="match status" value="2"/>
</dbReference>
<evidence type="ECO:0000313" key="3">
    <source>
        <dbReference type="Proteomes" id="UP000177486"/>
    </source>
</evidence>
<dbReference type="InterPro" id="IPR051055">
    <property type="entry name" value="PIF1_helicase"/>
</dbReference>
<dbReference type="PANTHER" id="PTHR47642">
    <property type="entry name" value="ATP-DEPENDENT DNA HELICASE"/>
    <property type="match status" value="1"/>
</dbReference>
<organism evidence="2 3">
    <name type="scientific">Candidatus Niyogibacteria bacterium RIFCSPLOWO2_01_FULL_45_48</name>
    <dbReference type="NCBI Taxonomy" id="1801724"/>
    <lineage>
        <taxon>Bacteria</taxon>
        <taxon>Candidatus Niyogiibacteriota</taxon>
    </lineage>
</organism>
<dbReference type="CDD" id="cd18809">
    <property type="entry name" value="SF1_C_RecD"/>
    <property type="match status" value="1"/>
</dbReference>